<name>A0ABW0TJ54_9BACL</name>
<evidence type="ECO:0000259" key="1">
    <source>
        <dbReference type="PROSITE" id="PS51704"/>
    </source>
</evidence>
<dbReference type="InterPro" id="IPR030395">
    <property type="entry name" value="GP_PDE_dom"/>
</dbReference>
<dbReference type="Proteomes" id="UP001596109">
    <property type="component" value="Unassembled WGS sequence"/>
</dbReference>
<gene>
    <name evidence="2" type="ORF">ACFPRA_07805</name>
</gene>
<reference evidence="3" key="1">
    <citation type="journal article" date="2019" name="Int. J. Syst. Evol. Microbiol.">
        <title>The Global Catalogue of Microorganisms (GCM) 10K type strain sequencing project: providing services to taxonomists for standard genome sequencing and annotation.</title>
        <authorList>
            <consortium name="The Broad Institute Genomics Platform"/>
            <consortium name="The Broad Institute Genome Sequencing Center for Infectious Disease"/>
            <person name="Wu L."/>
            <person name="Ma J."/>
        </authorList>
    </citation>
    <scope>NUCLEOTIDE SEQUENCE [LARGE SCALE GENOMIC DNA]</scope>
    <source>
        <strain evidence="3">CGMCC 4.1434</strain>
    </source>
</reference>
<proteinExistence type="predicted"/>
<protein>
    <submittedName>
        <fullName evidence="2">Glycerophosphodiester phosphodiesterase family protein</fullName>
    </submittedName>
</protein>
<keyword evidence="3" id="KW-1185">Reference proteome</keyword>
<dbReference type="PROSITE" id="PS51704">
    <property type="entry name" value="GP_PDE"/>
    <property type="match status" value="1"/>
</dbReference>
<feature type="domain" description="GP-PDE" evidence="1">
    <location>
        <begin position="30"/>
        <end position="283"/>
    </location>
</feature>
<dbReference type="Pfam" id="PF03009">
    <property type="entry name" value="GDPD"/>
    <property type="match status" value="1"/>
</dbReference>
<dbReference type="PANTHER" id="PTHR46211:SF7">
    <property type="entry name" value="GLYCEROPHOSPHODIESTER PHOSPHODIESTERASE"/>
    <property type="match status" value="1"/>
</dbReference>
<dbReference type="Gene3D" id="3.20.20.190">
    <property type="entry name" value="Phosphatidylinositol (PI) phosphodiesterase"/>
    <property type="match status" value="1"/>
</dbReference>
<organism evidence="2 3">
    <name type="scientific">Sporosarcina soli</name>
    <dbReference type="NCBI Taxonomy" id="334736"/>
    <lineage>
        <taxon>Bacteria</taxon>
        <taxon>Bacillati</taxon>
        <taxon>Bacillota</taxon>
        <taxon>Bacilli</taxon>
        <taxon>Bacillales</taxon>
        <taxon>Caryophanaceae</taxon>
        <taxon>Sporosarcina</taxon>
    </lineage>
</organism>
<dbReference type="PANTHER" id="PTHR46211">
    <property type="entry name" value="GLYCEROPHOSPHORYL DIESTER PHOSPHODIESTERASE"/>
    <property type="match status" value="1"/>
</dbReference>
<dbReference type="InterPro" id="IPR017946">
    <property type="entry name" value="PLC-like_Pdiesterase_TIM-brl"/>
</dbReference>
<sequence>MKKLACVLICAALWLTGCGKDDGPMPEDEFLVIAHRGASAYVPENTLASYELAKDLDSDYIELDIHLTKDGELVVMHDQDVESTMNASGKISEFTLDELKKLSKTSRYKDDKGMAAKGHAEMYAVPALREVFDQFGDRMNFIIELKNPEDYPGIEEKLMELLEAADMIGADGDGHPKAVIQSFSEEGLEKIHALNPKIPLLRLISFEDGEEAQLTAEEIEKLQTYAAGIGVSYEALTEPFISYMQQEGLVVYAYTVNDQETALTMKNLGANGIHTDRPDILEK</sequence>
<dbReference type="RefSeq" id="WP_381432372.1">
    <property type="nucleotide sequence ID" value="NZ_JBHSNO010000005.1"/>
</dbReference>
<dbReference type="EMBL" id="JBHSNO010000005">
    <property type="protein sequence ID" value="MFC5588786.1"/>
    <property type="molecule type" value="Genomic_DNA"/>
</dbReference>
<evidence type="ECO:0000313" key="3">
    <source>
        <dbReference type="Proteomes" id="UP001596109"/>
    </source>
</evidence>
<comment type="caution">
    <text evidence="2">The sequence shown here is derived from an EMBL/GenBank/DDBJ whole genome shotgun (WGS) entry which is preliminary data.</text>
</comment>
<evidence type="ECO:0000313" key="2">
    <source>
        <dbReference type="EMBL" id="MFC5588786.1"/>
    </source>
</evidence>
<dbReference type="PROSITE" id="PS51257">
    <property type="entry name" value="PROKAR_LIPOPROTEIN"/>
    <property type="match status" value="1"/>
</dbReference>
<dbReference type="SUPFAM" id="SSF51695">
    <property type="entry name" value="PLC-like phosphodiesterases"/>
    <property type="match status" value="1"/>
</dbReference>
<accession>A0ABW0TJ54</accession>